<evidence type="ECO:0000256" key="3">
    <source>
        <dbReference type="ARBA" id="ARBA00023235"/>
    </source>
</evidence>
<protein>
    <recommendedName>
        <fullName evidence="5">Alpha-D-phosphohexomutase C-terminal domain-containing protein</fullName>
    </recommendedName>
</protein>
<reference evidence="7" key="1">
    <citation type="journal article" date="2019" name="Int. J. Syst. Evol. Microbiol.">
        <title>The Global Catalogue of Microorganisms (GCM) 10K type strain sequencing project: providing services to taxonomists for standard genome sequencing and annotation.</title>
        <authorList>
            <consortium name="The Broad Institute Genomics Platform"/>
            <consortium name="The Broad Institute Genome Sequencing Center for Infectious Disease"/>
            <person name="Wu L."/>
            <person name="Ma J."/>
        </authorList>
    </citation>
    <scope>NUCLEOTIDE SEQUENCE [LARGE SCALE GENOMIC DNA]</scope>
    <source>
        <strain evidence="7">NBRC 106310</strain>
    </source>
</reference>
<organism evidence="6 7">
    <name type="scientific">Microbacterium suwonense</name>
    <dbReference type="NCBI Taxonomy" id="683047"/>
    <lineage>
        <taxon>Bacteria</taxon>
        <taxon>Bacillati</taxon>
        <taxon>Actinomycetota</taxon>
        <taxon>Actinomycetes</taxon>
        <taxon>Micrococcales</taxon>
        <taxon>Microbacteriaceae</taxon>
        <taxon>Microbacterium</taxon>
    </lineage>
</organism>
<dbReference type="Proteomes" id="UP001321543">
    <property type="component" value="Chromosome"/>
</dbReference>
<proteinExistence type="predicted"/>
<accession>A0ABM8FQ36</accession>
<evidence type="ECO:0000313" key="7">
    <source>
        <dbReference type="Proteomes" id="UP001321543"/>
    </source>
</evidence>
<feature type="domain" description="Alpha-D-phosphohexomutase C-terminal" evidence="5">
    <location>
        <begin position="98"/>
        <end position="138"/>
    </location>
</feature>
<evidence type="ECO:0000256" key="1">
    <source>
        <dbReference type="ARBA" id="ARBA00022723"/>
    </source>
</evidence>
<keyword evidence="4" id="KW-0175">Coiled coil</keyword>
<dbReference type="InterPro" id="IPR005843">
    <property type="entry name" value="A-D-PHexomutase_C"/>
</dbReference>
<evidence type="ECO:0000313" key="6">
    <source>
        <dbReference type="EMBL" id="BDZ37736.1"/>
    </source>
</evidence>
<gene>
    <name evidence="6" type="ORF">GCM10025863_03500</name>
</gene>
<keyword evidence="7" id="KW-1185">Reference proteome</keyword>
<dbReference type="PANTHER" id="PTHR45745">
    <property type="entry name" value="PHOSPHOMANNOMUTASE 45A"/>
    <property type="match status" value="1"/>
</dbReference>
<dbReference type="Gene3D" id="3.30.310.50">
    <property type="entry name" value="Alpha-D-phosphohexomutase, C-terminal domain"/>
    <property type="match status" value="1"/>
</dbReference>
<sequence>MNPQTVRDKDGISAAVAMLGLAADARVRGTTITGLLDELGAEIGHFASGQVSVRVDDLSIIAGTMTSLRAQPPASFGARAITVVDDLSRSDSGRPAGDVLRYALTDGSRVVVRPSGTEPKLKIYLDARGATAAEAKAAVAELEAAVRELLAERDDDAAQAGHGRRR</sequence>
<evidence type="ECO:0000256" key="4">
    <source>
        <dbReference type="SAM" id="Coils"/>
    </source>
</evidence>
<feature type="coiled-coil region" evidence="4">
    <location>
        <begin position="132"/>
        <end position="159"/>
    </location>
</feature>
<keyword evidence="3" id="KW-0413">Isomerase</keyword>
<evidence type="ECO:0000259" key="5">
    <source>
        <dbReference type="Pfam" id="PF00408"/>
    </source>
</evidence>
<keyword evidence="1" id="KW-0479">Metal-binding</keyword>
<dbReference type="Pfam" id="PF00408">
    <property type="entry name" value="PGM_PMM_IV"/>
    <property type="match status" value="1"/>
</dbReference>
<dbReference type="PANTHER" id="PTHR45745:SF1">
    <property type="entry name" value="PHOSPHOGLUCOMUTASE 2B-RELATED"/>
    <property type="match status" value="1"/>
</dbReference>
<dbReference type="InterPro" id="IPR036900">
    <property type="entry name" value="A-D-PHexomutase_C_sf"/>
</dbReference>
<dbReference type="SUPFAM" id="SSF55957">
    <property type="entry name" value="Phosphoglucomutase, C-terminal domain"/>
    <property type="match status" value="1"/>
</dbReference>
<dbReference type="EMBL" id="AP027728">
    <property type="protein sequence ID" value="BDZ37736.1"/>
    <property type="molecule type" value="Genomic_DNA"/>
</dbReference>
<name>A0ABM8FQ36_9MICO</name>
<keyword evidence="2" id="KW-0460">Magnesium</keyword>
<evidence type="ECO:0000256" key="2">
    <source>
        <dbReference type="ARBA" id="ARBA00022842"/>
    </source>
</evidence>